<accession>A0A0B7N492</accession>
<reference evidence="2 3" key="1">
    <citation type="submission" date="2014-09" db="EMBL/GenBank/DDBJ databases">
        <authorList>
            <person name="Ellenberger Sabrina"/>
        </authorList>
    </citation>
    <scope>NUCLEOTIDE SEQUENCE [LARGE SCALE GENOMIC DNA]</scope>
    <source>
        <strain evidence="2 3">CBS 412.66</strain>
    </source>
</reference>
<feature type="compositionally biased region" description="Polar residues" evidence="1">
    <location>
        <begin position="25"/>
        <end position="34"/>
    </location>
</feature>
<keyword evidence="3" id="KW-1185">Reference proteome</keyword>
<feature type="region of interest" description="Disordered" evidence="1">
    <location>
        <begin position="1"/>
        <end position="76"/>
    </location>
</feature>
<name>A0A0B7N492_9FUNG</name>
<evidence type="ECO:0000313" key="3">
    <source>
        <dbReference type="Proteomes" id="UP000054107"/>
    </source>
</evidence>
<proteinExistence type="predicted"/>
<dbReference type="EMBL" id="LN723598">
    <property type="protein sequence ID" value="CEP10258.1"/>
    <property type="molecule type" value="Genomic_DNA"/>
</dbReference>
<organism evidence="2 3">
    <name type="scientific">Parasitella parasitica</name>
    <dbReference type="NCBI Taxonomy" id="35722"/>
    <lineage>
        <taxon>Eukaryota</taxon>
        <taxon>Fungi</taxon>
        <taxon>Fungi incertae sedis</taxon>
        <taxon>Mucoromycota</taxon>
        <taxon>Mucoromycotina</taxon>
        <taxon>Mucoromycetes</taxon>
        <taxon>Mucorales</taxon>
        <taxon>Mucorineae</taxon>
        <taxon>Mucoraceae</taxon>
        <taxon>Parasitella</taxon>
    </lineage>
</organism>
<feature type="compositionally biased region" description="Acidic residues" evidence="1">
    <location>
        <begin position="66"/>
        <end position="76"/>
    </location>
</feature>
<gene>
    <name evidence="2" type="primary">PARPA_03912.1 scaffold 10463</name>
</gene>
<sequence length="76" mass="8495">MKQRINKAQGKFGGGKSKSRKCYNCNETGWTPTHNLVRKKRSTGKQKVQTAKPIVPMPLTKANEEGATEEMDNDTD</sequence>
<dbReference type="Proteomes" id="UP000054107">
    <property type="component" value="Unassembled WGS sequence"/>
</dbReference>
<evidence type="ECO:0000313" key="2">
    <source>
        <dbReference type="EMBL" id="CEP10258.1"/>
    </source>
</evidence>
<protein>
    <submittedName>
        <fullName evidence="2">Uncharacterized protein</fullName>
    </submittedName>
</protein>
<dbReference type="AlphaFoldDB" id="A0A0B7N492"/>
<evidence type="ECO:0000256" key="1">
    <source>
        <dbReference type="SAM" id="MobiDB-lite"/>
    </source>
</evidence>